<organism evidence="1 2">
    <name type="scientific">Desulfoprunum benzoelyticum</name>
    <dbReference type="NCBI Taxonomy" id="1506996"/>
    <lineage>
        <taxon>Bacteria</taxon>
        <taxon>Pseudomonadati</taxon>
        <taxon>Thermodesulfobacteriota</taxon>
        <taxon>Desulfobulbia</taxon>
        <taxon>Desulfobulbales</taxon>
        <taxon>Desulfobulbaceae</taxon>
        <taxon>Desulfoprunum</taxon>
    </lineage>
</organism>
<name>A0A840UP31_9BACT</name>
<evidence type="ECO:0000313" key="1">
    <source>
        <dbReference type="EMBL" id="MBB5347522.1"/>
    </source>
</evidence>
<reference evidence="1 2" key="1">
    <citation type="submission" date="2020-08" db="EMBL/GenBank/DDBJ databases">
        <title>Genomic Encyclopedia of Type Strains, Phase IV (KMG-IV): sequencing the most valuable type-strain genomes for metagenomic binning, comparative biology and taxonomic classification.</title>
        <authorList>
            <person name="Goeker M."/>
        </authorList>
    </citation>
    <scope>NUCLEOTIDE SEQUENCE [LARGE SCALE GENOMIC DNA]</scope>
    <source>
        <strain evidence="1 2">DSM 28570</strain>
    </source>
</reference>
<gene>
    <name evidence="1" type="ORF">HNQ81_001238</name>
</gene>
<dbReference type="Proteomes" id="UP000539642">
    <property type="component" value="Unassembled WGS sequence"/>
</dbReference>
<dbReference type="RefSeq" id="WP_183349354.1">
    <property type="nucleotide sequence ID" value="NZ_JACHEO010000004.1"/>
</dbReference>
<dbReference type="InterPro" id="IPR029787">
    <property type="entry name" value="Nucleotide_cyclase"/>
</dbReference>
<evidence type="ECO:0000313" key="2">
    <source>
        <dbReference type="Proteomes" id="UP000539642"/>
    </source>
</evidence>
<dbReference type="EMBL" id="JACHEO010000004">
    <property type="protein sequence ID" value="MBB5347522.1"/>
    <property type="molecule type" value="Genomic_DNA"/>
</dbReference>
<accession>A0A840UP31</accession>
<comment type="caution">
    <text evidence="1">The sequence shown here is derived from an EMBL/GenBank/DDBJ whole genome shotgun (WGS) entry which is preliminary data.</text>
</comment>
<dbReference type="SUPFAM" id="SSF55073">
    <property type="entry name" value="Nucleotide cyclase"/>
    <property type="match status" value="1"/>
</dbReference>
<protein>
    <submittedName>
        <fullName evidence="1">Class 3 adenylate cyclase</fullName>
    </submittedName>
</protein>
<proteinExistence type="predicted"/>
<sequence>MTDPWHDSLHPDHDPKKEVVILLTDMVQYSVRTSAMKPEEIRDFMIAYHLAIRDIIVVDDEDPIEIEPLAGDGALVIFDRRADEGRVEMCNRVVTAVERMARAIDAGNLPATRMGIYLGDIIQAQLGEKTLKFLITIELQPA</sequence>
<dbReference type="Gene3D" id="3.30.70.1230">
    <property type="entry name" value="Nucleotide cyclase"/>
    <property type="match status" value="1"/>
</dbReference>
<dbReference type="AlphaFoldDB" id="A0A840UP31"/>
<keyword evidence="2" id="KW-1185">Reference proteome</keyword>